<dbReference type="Proteomes" id="UP000019140">
    <property type="component" value="Unassembled WGS sequence"/>
</dbReference>
<comment type="caution">
    <text evidence="2">The sequence shown here is derived from an EMBL/GenBank/DDBJ whole genome shotgun (WGS) entry which is preliminary data.</text>
</comment>
<reference evidence="2 3" key="1">
    <citation type="journal article" date="2014" name="Nature">
        <title>An environmental bacterial taxon with a large and distinct metabolic repertoire.</title>
        <authorList>
            <person name="Wilson M.C."/>
            <person name="Mori T."/>
            <person name="Ruckert C."/>
            <person name="Uria A.R."/>
            <person name="Helf M.J."/>
            <person name="Takada K."/>
            <person name="Gernert C."/>
            <person name="Steffens U.A."/>
            <person name="Heycke N."/>
            <person name="Schmitt S."/>
            <person name="Rinke C."/>
            <person name="Helfrich E.J."/>
            <person name="Brachmann A.O."/>
            <person name="Gurgui C."/>
            <person name="Wakimoto T."/>
            <person name="Kracht M."/>
            <person name="Crusemann M."/>
            <person name="Hentschel U."/>
            <person name="Abe I."/>
            <person name="Matsunaga S."/>
            <person name="Kalinowski J."/>
            <person name="Takeyama H."/>
            <person name="Piel J."/>
        </authorList>
    </citation>
    <scope>NUCLEOTIDE SEQUENCE [LARGE SCALE GENOMIC DNA]</scope>
    <source>
        <strain evidence="3">TSY2</strain>
    </source>
</reference>
<keyword evidence="3" id="KW-1185">Reference proteome</keyword>
<dbReference type="PANTHER" id="PTHR34610">
    <property type="entry name" value="SSL7007 PROTEIN"/>
    <property type="match status" value="1"/>
</dbReference>
<evidence type="ECO:0000313" key="2">
    <source>
        <dbReference type="EMBL" id="ETX00898.1"/>
    </source>
</evidence>
<name>W4LSF3_9BACT</name>
<sequence length="64" mass="7192">MITETLPDIGPVCRDPDDDHVIAAALVAEADYIVTGDRDLLDLVQHEHVRMISAREFIELFSRS</sequence>
<dbReference type="HOGENOM" id="CLU_2859348_0_0_7"/>
<dbReference type="EMBL" id="AZHX01001683">
    <property type="protein sequence ID" value="ETX00898.1"/>
    <property type="molecule type" value="Genomic_DNA"/>
</dbReference>
<evidence type="ECO:0000259" key="1">
    <source>
        <dbReference type="Pfam" id="PF13470"/>
    </source>
</evidence>
<dbReference type="InterPro" id="IPR002850">
    <property type="entry name" value="PIN_toxin-like"/>
</dbReference>
<accession>W4LSF3</accession>
<dbReference type="PANTHER" id="PTHR34610:SF3">
    <property type="entry name" value="SSL7007 PROTEIN"/>
    <property type="match status" value="1"/>
</dbReference>
<organism evidence="2 3">
    <name type="scientific">Candidatus Entotheonella gemina</name>
    <dbReference type="NCBI Taxonomy" id="1429439"/>
    <lineage>
        <taxon>Bacteria</taxon>
        <taxon>Pseudomonadati</taxon>
        <taxon>Nitrospinota/Tectimicrobiota group</taxon>
        <taxon>Candidatus Tectimicrobiota</taxon>
        <taxon>Candidatus Entotheonellia</taxon>
        <taxon>Candidatus Entotheonellales</taxon>
        <taxon>Candidatus Entotheonellaceae</taxon>
        <taxon>Candidatus Entotheonella</taxon>
    </lineage>
</organism>
<feature type="domain" description="PIN" evidence="1">
    <location>
        <begin position="8"/>
        <end position="39"/>
    </location>
</feature>
<dbReference type="NCBIfam" id="TIGR00305">
    <property type="entry name" value="putative toxin-antitoxin system toxin component, PIN family"/>
    <property type="match status" value="1"/>
</dbReference>
<dbReference type="Pfam" id="PF13470">
    <property type="entry name" value="PIN_3"/>
    <property type="match status" value="1"/>
</dbReference>
<proteinExistence type="predicted"/>
<gene>
    <name evidence="2" type="ORF">ETSY2_38225</name>
</gene>
<dbReference type="AlphaFoldDB" id="W4LSF3"/>
<protein>
    <recommendedName>
        <fullName evidence="1">PIN domain-containing protein</fullName>
    </recommendedName>
</protein>
<evidence type="ECO:0000313" key="3">
    <source>
        <dbReference type="Proteomes" id="UP000019140"/>
    </source>
</evidence>
<dbReference type="InterPro" id="IPR002716">
    <property type="entry name" value="PIN_dom"/>
</dbReference>